<reference evidence="1 2" key="1">
    <citation type="submission" date="2019-04" db="EMBL/GenBank/DDBJ databases">
        <authorList>
            <person name="Li Y."/>
            <person name="Wang J."/>
        </authorList>
    </citation>
    <scope>NUCLEOTIDE SEQUENCE [LARGE SCALE GENOMIC DNA]</scope>
    <source>
        <strain evidence="1 2">DSM 14668</strain>
    </source>
</reference>
<evidence type="ECO:0000313" key="2">
    <source>
        <dbReference type="Proteomes" id="UP000309215"/>
    </source>
</evidence>
<gene>
    <name evidence="1" type="ORF">E8A74_34055</name>
</gene>
<name>A0A4U1J0U3_9BACT</name>
<proteinExistence type="predicted"/>
<comment type="caution">
    <text evidence="1">The sequence shown here is derived from an EMBL/GenBank/DDBJ whole genome shotgun (WGS) entry which is preliminary data.</text>
</comment>
<accession>A0A4U1J0U3</accession>
<sequence length="124" mass="13859">MQWKDWESTGMVNLPDQPTASGACKTCHFAGMGGNWLSGDAAATFEKNRLFPYILKIAVGTVDETGAFKDLVPARRHIDKGKESQMCDQEPCHPTFLLTPEMETAVENFFLLSYARWKQGLCEP</sequence>
<dbReference type="Proteomes" id="UP000309215">
    <property type="component" value="Unassembled WGS sequence"/>
</dbReference>
<dbReference type="AlphaFoldDB" id="A0A4U1J0U3"/>
<protein>
    <submittedName>
        <fullName evidence="1">Uncharacterized protein</fullName>
    </submittedName>
</protein>
<keyword evidence="2" id="KW-1185">Reference proteome</keyword>
<dbReference type="EMBL" id="SSMQ01000046">
    <property type="protein sequence ID" value="TKD00532.1"/>
    <property type="molecule type" value="Genomic_DNA"/>
</dbReference>
<organism evidence="1 2">
    <name type="scientific">Polyangium fumosum</name>
    <dbReference type="NCBI Taxonomy" id="889272"/>
    <lineage>
        <taxon>Bacteria</taxon>
        <taxon>Pseudomonadati</taxon>
        <taxon>Myxococcota</taxon>
        <taxon>Polyangia</taxon>
        <taxon>Polyangiales</taxon>
        <taxon>Polyangiaceae</taxon>
        <taxon>Polyangium</taxon>
    </lineage>
</organism>
<evidence type="ECO:0000313" key="1">
    <source>
        <dbReference type="EMBL" id="TKD00532.1"/>
    </source>
</evidence>